<evidence type="ECO:0000313" key="2">
    <source>
        <dbReference type="EMBL" id="MFD1789656.1"/>
    </source>
</evidence>
<proteinExistence type="predicted"/>
<dbReference type="Pfam" id="PF02698">
    <property type="entry name" value="DUF218"/>
    <property type="match status" value="1"/>
</dbReference>
<organism evidence="2 3">
    <name type="scientific">Sphingomonas floccifaciens</name>
    <dbReference type="NCBI Taxonomy" id="1844115"/>
    <lineage>
        <taxon>Bacteria</taxon>
        <taxon>Pseudomonadati</taxon>
        <taxon>Pseudomonadota</taxon>
        <taxon>Alphaproteobacteria</taxon>
        <taxon>Sphingomonadales</taxon>
        <taxon>Sphingomonadaceae</taxon>
        <taxon>Sphingomonas</taxon>
    </lineage>
</organism>
<gene>
    <name evidence="2" type="ORF">ACFSC3_19040</name>
</gene>
<dbReference type="Proteomes" id="UP001597283">
    <property type="component" value="Unassembled WGS sequence"/>
</dbReference>
<reference evidence="3" key="1">
    <citation type="journal article" date="2019" name="Int. J. Syst. Evol. Microbiol.">
        <title>The Global Catalogue of Microorganisms (GCM) 10K type strain sequencing project: providing services to taxonomists for standard genome sequencing and annotation.</title>
        <authorList>
            <consortium name="The Broad Institute Genomics Platform"/>
            <consortium name="The Broad Institute Genome Sequencing Center for Infectious Disease"/>
            <person name="Wu L."/>
            <person name="Ma J."/>
        </authorList>
    </citation>
    <scope>NUCLEOTIDE SEQUENCE [LARGE SCALE GENOMIC DNA]</scope>
    <source>
        <strain evidence="3">Q85</strain>
    </source>
</reference>
<comment type="caution">
    <text evidence="2">The sequence shown here is derived from an EMBL/GenBank/DDBJ whole genome shotgun (WGS) entry which is preliminary data.</text>
</comment>
<feature type="domain" description="DUF218" evidence="1">
    <location>
        <begin position="20"/>
        <end position="133"/>
    </location>
</feature>
<accession>A0ABW4NIG9</accession>
<evidence type="ECO:0000313" key="3">
    <source>
        <dbReference type="Proteomes" id="UP001597283"/>
    </source>
</evidence>
<dbReference type="RefSeq" id="WP_380941871.1">
    <property type="nucleotide sequence ID" value="NZ_JBHUFC010000024.1"/>
</dbReference>
<sequence length="162" mass="17811">MGFVVFMLSLGKPAGSERTDAIVVLTGGAGRVARGLSLMEAGAAKRMLVSGADSSVRPNELAHEYRVSRRLFACCIDLGYEAVDTRSNAEETAAWLADRNFKSVRLVTTEWHMPRARMELAHALTTDVEVLGDAIPSDPPFGMLVREYNKYLVRSVALWMGY</sequence>
<evidence type="ECO:0000259" key="1">
    <source>
        <dbReference type="Pfam" id="PF02698"/>
    </source>
</evidence>
<dbReference type="EMBL" id="JBHUFC010000024">
    <property type="protein sequence ID" value="MFD1789656.1"/>
    <property type="molecule type" value="Genomic_DNA"/>
</dbReference>
<name>A0ABW4NIG9_9SPHN</name>
<dbReference type="InterPro" id="IPR003848">
    <property type="entry name" value="DUF218"/>
</dbReference>
<keyword evidence="3" id="KW-1185">Reference proteome</keyword>
<protein>
    <submittedName>
        <fullName evidence="2">YdcF family protein</fullName>
    </submittedName>
</protein>
<dbReference type="CDD" id="cd06259">
    <property type="entry name" value="YdcF-like"/>
    <property type="match status" value="1"/>
</dbReference>